<evidence type="ECO:0000256" key="6">
    <source>
        <dbReference type="ARBA" id="ARBA00022723"/>
    </source>
</evidence>
<keyword evidence="13" id="KW-0455">Luminescence</keyword>
<dbReference type="InterPro" id="IPR045851">
    <property type="entry name" value="AMP-bd_C_sf"/>
</dbReference>
<evidence type="ECO:0000256" key="10">
    <source>
        <dbReference type="ARBA" id="ARBA00023002"/>
    </source>
</evidence>
<comment type="caution">
    <text evidence="18">The sequence shown here is derived from an EMBL/GenBank/DDBJ whole genome shotgun (WGS) entry which is preliminary data.</text>
</comment>
<evidence type="ECO:0000256" key="9">
    <source>
        <dbReference type="ARBA" id="ARBA00022842"/>
    </source>
</evidence>
<evidence type="ECO:0000256" key="4">
    <source>
        <dbReference type="ARBA" id="ARBA00012532"/>
    </source>
</evidence>
<dbReference type="OrthoDB" id="10253869at2759"/>
<keyword evidence="7" id="KW-0547">Nucleotide-binding</keyword>
<evidence type="ECO:0000256" key="12">
    <source>
        <dbReference type="ARBA" id="ARBA00023140"/>
    </source>
</evidence>
<keyword evidence="11" id="KW-0503">Monooxygenase</keyword>
<evidence type="ECO:0000259" key="17">
    <source>
        <dbReference type="Pfam" id="PF13193"/>
    </source>
</evidence>
<gene>
    <name evidence="18" type="ORF">ILUMI_11394</name>
</gene>
<dbReference type="GO" id="GO:0046872">
    <property type="term" value="F:metal ion binding"/>
    <property type="evidence" value="ECO:0007669"/>
    <property type="project" value="UniProtKB-KW"/>
</dbReference>
<comment type="cofactor">
    <cofactor evidence="1">
        <name>Mg(2+)</name>
        <dbReference type="ChEBI" id="CHEBI:18420"/>
    </cofactor>
</comment>
<dbReference type="PANTHER" id="PTHR24096:SF423">
    <property type="entry name" value="GM05240P"/>
    <property type="match status" value="1"/>
</dbReference>
<evidence type="ECO:0000313" key="18">
    <source>
        <dbReference type="EMBL" id="KAF2894778.1"/>
    </source>
</evidence>
<evidence type="ECO:0000256" key="3">
    <source>
        <dbReference type="ARBA" id="ARBA00006432"/>
    </source>
</evidence>
<dbReference type="GO" id="GO:0008218">
    <property type="term" value="P:bioluminescence"/>
    <property type="evidence" value="ECO:0007669"/>
    <property type="project" value="UniProtKB-KW"/>
</dbReference>
<evidence type="ECO:0000256" key="13">
    <source>
        <dbReference type="ARBA" id="ARBA00023223"/>
    </source>
</evidence>
<dbReference type="AlphaFoldDB" id="A0A8K0GDZ6"/>
<keyword evidence="12" id="KW-0576">Peroxisome</keyword>
<protein>
    <recommendedName>
        <fullName evidence="5">Luciferin 4-monooxygenase</fullName>
        <ecNumber evidence="4">1.13.12.7</ecNumber>
    </recommendedName>
</protein>
<dbReference type="FunFam" id="3.30.300.30:FF:000007">
    <property type="entry name" value="4-coumarate--CoA ligase 2"/>
    <property type="match status" value="1"/>
</dbReference>
<keyword evidence="6" id="KW-0479">Metal-binding</keyword>
<dbReference type="EC" id="1.13.12.7" evidence="4"/>
<dbReference type="GO" id="GO:0005777">
    <property type="term" value="C:peroxisome"/>
    <property type="evidence" value="ECO:0007669"/>
    <property type="project" value="UniProtKB-SubCell"/>
</dbReference>
<comment type="subcellular location">
    <subcellularLocation>
        <location evidence="2">Peroxisome</location>
    </subcellularLocation>
</comment>
<keyword evidence="19" id="KW-1185">Reference proteome</keyword>
<reference evidence="18" key="1">
    <citation type="submission" date="2019-08" db="EMBL/GenBank/DDBJ databases">
        <title>The genome of the North American firefly Photinus pyralis.</title>
        <authorList>
            <consortium name="Photinus pyralis genome working group"/>
            <person name="Fallon T.R."/>
            <person name="Sander Lower S.E."/>
            <person name="Weng J.-K."/>
        </authorList>
    </citation>
    <scope>NUCLEOTIDE SEQUENCE</scope>
    <source>
        <strain evidence="18">TRF0915ILg1</strain>
        <tissue evidence="18">Whole body</tissue>
    </source>
</reference>
<evidence type="ECO:0000256" key="15">
    <source>
        <dbReference type="ARBA" id="ARBA00048497"/>
    </source>
</evidence>
<sequence>MLPESANIISGPKEDISIPEGSVGKYFLDCMKKRDPKHVTLVDFTTGNTLINQQLLQYSLRATRIFQGLGIKKGDIISIVAENSLKYCVPELGALYIGAVVHLLNPHYSIGELKHALSITKPKLIICSELSVKNVMQVHKDLQPINSKIVLLENKSENYVDIITFEDLLNVVPHIDPDSFEPEEINTLEDGAFILMSSGTTGLPKGVLITHDNLRAALNYLCHENYLGVSDEDTTIFLLPFFHIFGVLIQMLFIACGMKAVILNKFKPDIFLTSIEKYKATKLFVVPPIILFFAKSPLVDDYNLSSVKDIVVGGAPLGKDLQENVTNRIKNATVRQIYGLSETCGACTFQTYNKIKLNSVGVLVPHLYAKVWDPQLKQSLGVGKVGELCFKGSMVMKGYYRNMNFTKECIDEDGYYHSGDIGYYDEDGNIYVVDRLKELIKYKGFQVPPAELEALILTHPAVKDCGVIGIPDERAGEIPLAYIVKQNEVQVGEQDIVDYVAERISVQKHLYGGVKFIEEIPKTASGKILRRKLRERFWTSL</sequence>
<dbReference type="PANTHER" id="PTHR24096">
    <property type="entry name" value="LONG-CHAIN-FATTY-ACID--COA LIGASE"/>
    <property type="match status" value="1"/>
</dbReference>
<dbReference type="EMBL" id="VTPC01006646">
    <property type="protein sequence ID" value="KAF2894778.1"/>
    <property type="molecule type" value="Genomic_DNA"/>
</dbReference>
<dbReference type="InterPro" id="IPR020845">
    <property type="entry name" value="AMP-binding_CS"/>
</dbReference>
<dbReference type="PROSITE" id="PS00455">
    <property type="entry name" value="AMP_BINDING"/>
    <property type="match status" value="1"/>
</dbReference>
<feature type="domain" description="AMP-binding enzyme C-terminal" evidence="17">
    <location>
        <begin position="451"/>
        <end position="527"/>
    </location>
</feature>
<evidence type="ECO:0000256" key="14">
    <source>
        <dbReference type="ARBA" id="ARBA00023262"/>
    </source>
</evidence>
<evidence type="ECO:0000259" key="16">
    <source>
        <dbReference type="Pfam" id="PF00501"/>
    </source>
</evidence>
<organism evidence="18 19">
    <name type="scientific">Ignelater luminosus</name>
    <name type="common">Cucubano</name>
    <name type="synonym">Pyrophorus luminosus</name>
    <dbReference type="NCBI Taxonomy" id="2038154"/>
    <lineage>
        <taxon>Eukaryota</taxon>
        <taxon>Metazoa</taxon>
        <taxon>Ecdysozoa</taxon>
        <taxon>Arthropoda</taxon>
        <taxon>Hexapoda</taxon>
        <taxon>Insecta</taxon>
        <taxon>Pterygota</taxon>
        <taxon>Neoptera</taxon>
        <taxon>Endopterygota</taxon>
        <taxon>Coleoptera</taxon>
        <taxon>Polyphaga</taxon>
        <taxon>Elateriformia</taxon>
        <taxon>Elateroidea</taxon>
        <taxon>Elateridae</taxon>
        <taxon>Agrypninae</taxon>
        <taxon>Pyrophorini</taxon>
        <taxon>Ignelater</taxon>
    </lineage>
</organism>
<accession>A0A8K0GDZ6</accession>
<proteinExistence type="inferred from homology"/>
<dbReference type="Gene3D" id="3.40.50.980">
    <property type="match status" value="2"/>
</dbReference>
<comment type="similarity">
    <text evidence="3">Belongs to the ATP-dependent AMP-binding enzyme family.</text>
</comment>
<keyword evidence="9" id="KW-0460">Magnesium</keyword>
<evidence type="ECO:0000256" key="1">
    <source>
        <dbReference type="ARBA" id="ARBA00001946"/>
    </source>
</evidence>
<dbReference type="GO" id="GO:0016405">
    <property type="term" value="F:CoA-ligase activity"/>
    <property type="evidence" value="ECO:0007669"/>
    <property type="project" value="TreeGrafter"/>
</dbReference>
<dbReference type="Gene3D" id="2.30.38.10">
    <property type="entry name" value="Luciferase, Domain 3"/>
    <property type="match status" value="1"/>
</dbReference>
<dbReference type="CDD" id="cd05911">
    <property type="entry name" value="Firefly_Luc_like"/>
    <property type="match status" value="1"/>
</dbReference>
<dbReference type="InterPro" id="IPR000873">
    <property type="entry name" value="AMP-dep_synth/lig_dom"/>
</dbReference>
<dbReference type="GO" id="GO:0005524">
    <property type="term" value="F:ATP binding"/>
    <property type="evidence" value="ECO:0007669"/>
    <property type="project" value="UniProtKB-KW"/>
</dbReference>
<keyword evidence="14" id="KW-0599">Photoprotein</keyword>
<feature type="domain" description="AMP-dependent synthetase/ligase" evidence="16">
    <location>
        <begin position="33"/>
        <end position="400"/>
    </location>
</feature>
<dbReference type="Proteomes" id="UP000801492">
    <property type="component" value="Unassembled WGS sequence"/>
</dbReference>
<evidence type="ECO:0000256" key="5">
    <source>
        <dbReference type="ARBA" id="ARBA00019043"/>
    </source>
</evidence>
<dbReference type="Pfam" id="PF00501">
    <property type="entry name" value="AMP-binding"/>
    <property type="match status" value="1"/>
</dbReference>
<name>A0A8K0GDZ6_IGNLU</name>
<comment type="catalytic activity">
    <reaction evidence="15">
        <text>firefly D-luciferin + ATP + O2 = firefly oxyluciferin + hnu + AMP + CO2 + diphosphate</text>
        <dbReference type="Rhea" id="RHEA:10732"/>
        <dbReference type="ChEBI" id="CHEBI:15379"/>
        <dbReference type="ChEBI" id="CHEBI:16526"/>
        <dbReference type="ChEBI" id="CHEBI:16792"/>
        <dbReference type="ChEBI" id="CHEBI:30212"/>
        <dbReference type="ChEBI" id="CHEBI:30616"/>
        <dbReference type="ChEBI" id="CHEBI:33019"/>
        <dbReference type="ChEBI" id="CHEBI:58038"/>
        <dbReference type="ChEBI" id="CHEBI:456215"/>
        <dbReference type="EC" id="1.13.12.7"/>
    </reaction>
</comment>
<evidence type="ECO:0000256" key="2">
    <source>
        <dbReference type="ARBA" id="ARBA00004275"/>
    </source>
</evidence>
<dbReference type="GO" id="GO:0047077">
    <property type="term" value="F:Photinus-luciferin 4-monooxygenase (ATP-hydrolyzing) activity"/>
    <property type="evidence" value="ECO:0007669"/>
    <property type="project" value="UniProtKB-EC"/>
</dbReference>
<dbReference type="SUPFAM" id="SSF56801">
    <property type="entry name" value="Acetyl-CoA synthetase-like"/>
    <property type="match status" value="1"/>
</dbReference>
<evidence type="ECO:0000313" key="19">
    <source>
        <dbReference type="Proteomes" id="UP000801492"/>
    </source>
</evidence>
<evidence type="ECO:0000256" key="7">
    <source>
        <dbReference type="ARBA" id="ARBA00022741"/>
    </source>
</evidence>
<keyword evidence="10" id="KW-0560">Oxidoreductase</keyword>
<dbReference type="Gene3D" id="3.30.300.30">
    <property type="match status" value="1"/>
</dbReference>
<dbReference type="InterPro" id="IPR025110">
    <property type="entry name" value="AMP-bd_C"/>
</dbReference>
<evidence type="ECO:0000256" key="11">
    <source>
        <dbReference type="ARBA" id="ARBA00023033"/>
    </source>
</evidence>
<evidence type="ECO:0000256" key="8">
    <source>
        <dbReference type="ARBA" id="ARBA00022840"/>
    </source>
</evidence>
<dbReference type="Pfam" id="PF13193">
    <property type="entry name" value="AMP-binding_C"/>
    <property type="match status" value="1"/>
</dbReference>
<keyword evidence="8" id="KW-0067">ATP-binding</keyword>